<comment type="caution">
    <text evidence="1">The sequence shown here is derived from an EMBL/GenBank/DDBJ whole genome shotgun (WGS) entry which is preliminary data.</text>
</comment>
<proteinExistence type="predicted"/>
<dbReference type="Proteomes" id="UP001237642">
    <property type="component" value="Unassembled WGS sequence"/>
</dbReference>
<evidence type="ECO:0000313" key="2">
    <source>
        <dbReference type="Proteomes" id="UP001237642"/>
    </source>
</evidence>
<dbReference type="EMBL" id="JAUIZM010000002">
    <property type="protein sequence ID" value="KAK1399902.1"/>
    <property type="molecule type" value="Genomic_DNA"/>
</dbReference>
<keyword evidence="2" id="KW-1185">Reference proteome</keyword>
<accession>A0AAD8N8H1</accession>
<sequence>MEQGNASGSASSNSVGMVSTKCVANMSSDQDCVITSQEDEQASQKKEQPAKKQKVLTSAIWEHFNRITSETKEGKKKIDAIYEIREFLSQLFNEYAENFGNKSGLVESSRLGGEGIVGSSVGGEWLGGFQDFVASSQSAKVVEDGHTSLDDCLLVCGFLVSSDRSMDDGLQQSNFNISRSSIPESFNRCNGRFCWSFNLISLSVKVSRFCFAGTASYEPMTGQIGKDSLHC</sequence>
<gene>
    <name evidence="1" type="ORF">POM88_009765</name>
</gene>
<reference evidence="1" key="2">
    <citation type="submission" date="2023-05" db="EMBL/GenBank/DDBJ databases">
        <authorList>
            <person name="Schelkunov M.I."/>
        </authorList>
    </citation>
    <scope>NUCLEOTIDE SEQUENCE</scope>
    <source>
        <strain evidence="1">Hsosn_3</strain>
        <tissue evidence="1">Leaf</tissue>
    </source>
</reference>
<reference evidence="1" key="1">
    <citation type="submission" date="2023-02" db="EMBL/GenBank/DDBJ databases">
        <title>Genome of toxic invasive species Heracleum sosnowskyi carries increased number of genes despite the absence of recent whole-genome duplications.</title>
        <authorList>
            <person name="Schelkunov M."/>
            <person name="Shtratnikova V."/>
            <person name="Makarenko M."/>
            <person name="Klepikova A."/>
            <person name="Omelchenko D."/>
            <person name="Novikova G."/>
            <person name="Obukhova E."/>
            <person name="Bogdanov V."/>
            <person name="Penin A."/>
            <person name="Logacheva M."/>
        </authorList>
    </citation>
    <scope>NUCLEOTIDE SEQUENCE</scope>
    <source>
        <strain evidence="1">Hsosn_3</strain>
        <tissue evidence="1">Leaf</tissue>
    </source>
</reference>
<evidence type="ECO:0000313" key="1">
    <source>
        <dbReference type="EMBL" id="KAK1399902.1"/>
    </source>
</evidence>
<organism evidence="1 2">
    <name type="scientific">Heracleum sosnowskyi</name>
    <dbReference type="NCBI Taxonomy" id="360622"/>
    <lineage>
        <taxon>Eukaryota</taxon>
        <taxon>Viridiplantae</taxon>
        <taxon>Streptophyta</taxon>
        <taxon>Embryophyta</taxon>
        <taxon>Tracheophyta</taxon>
        <taxon>Spermatophyta</taxon>
        <taxon>Magnoliopsida</taxon>
        <taxon>eudicotyledons</taxon>
        <taxon>Gunneridae</taxon>
        <taxon>Pentapetalae</taxon>
        <taxon>asterids</taxon>
        <taxon>campanulids</taxon>
        <taxon>Apiales</taxon>
        <taxon>Apiaceae</taxon>
        <taxon>Apioideae</taxon>
        <taxon>apioid superclade</taxon>
        <taxon>Tordylieae</taxon>
        <taxon>Tordyliinae</taxon>
        <taxon>Heracleum</taxon>
    </lineage>
</organism>
<name>A0AAD8N8H1_9APIA</name>
<dbReference type="AlphaFoldDB" id="A0AAD8N8H1"/>
<protein>
    <submittedName>
        <fullName evidence="1">Uncharacterized protein</fullName>
    </submittedName>
</protein>